<dbReference type="EnsemblPlants" id="HORVU.MOREX.r3.1HG0073730.1">
    <property type="protein sequence ID" value="HORVU.MOREX.r3.1HG0073730.1"/>
    <property type="gene ID" value="HORVU.MOREX.r3.1HG0073730"/>
</dbReference>
<sequence>MAGSFVLNTGASIPSVGLGTWRIQPEVVGDTIYAAVKAGYRHIDCAPAYSNEKEVGLALKKLFEHGVVKREELFVTSKLWSGNHAPEDVPEAIDTTLNDLQLDYLDLFLAHSPLGEASILGNHIVVSVAERVRKTPAQVALRWGLQMGQMGQSVLPRSANEGRIKENLDIFDWSIPGELMAKFSEIKQVRLVKAEFAVHPLSGYKTLQDFWDGEI</sequence>
<dbReference type="Proteomes" id="UP000011116">
    <property type="component" value="Chromosome 1H"/>
</dbReference>
<name>A0A8I6WVJ5_HORVV</name>
<dbReference type="Gramene" id="HORVU.MOREX.r2.1HG0059620.1">
    <property type="protein sequence ID" value="HORVU.MOREX.r2.1HG0059620.1"/>
    <property type="gene ID" value="HORVU.MOREX.r2.1HG0059620"/>
</dbReference>
<reference evidence="2" key="3">
    <citation type="submission" date="2022-01" db="UniProtKB">
        <authorList>
            <consortium name="EnsemblPlants"/>
        </authorList>
    </citation>
    <scope>IDENTIFICATION</scope>
    <source>
        <strain evidence="2">subsp. vulgare</strain>
    </source>
</reference>
<dbReference type="InterPro" id="IPR018170">
    <property type="entry name" value="Aldo/ket_reductase_CS"/>
</dbReference>
<dbReference type="PANTHER" id="PTHR11732">
    <property type="entry name" value="ALDO/KETO REDUCTASE"/>
    <property type="match status" value="1"/>
</dbReference>
<dbReference type="GO" id="GO:0016491">
    <property type="term" value="F:oxidoreductase activity"/>
    <property type="evidence" value="ECO:0007669"/>
    <property type="project" value="InterPro"/>
</dbReference>
<proteinExistence type="predicted"/>
<dbReference type="PRINTS" id="PR00069">
    <property type="entry name" value="ALDKETRDTASE"/>
</dbReference>
<dbReference type="PROSITE" id="PS00063">
    <property type="entry name" value="ALDOKETO_REDUCTASE_3"/>
    <property type="match status" value="1"/>
</dbReference>
<reference evidence="2" key="2">
    <citation type="submission" date="2020-10" db="EMBL/GenBank/DDBJ databases">
        <authorList>
            <person name="Scholz U."/>
            <person name="Mascher M."/>
            <person name="Fiebig A."/>
        </authorList>
    </citation>
    <scope>NUCLEOTIDE SEQUENCE [LARGE SCALE GENOMIC DNA]</scope>
    <source>
        <strain evidence="2">cv. Morex</strain>
    </source>
</reference>
<dbReference type="InterPro" id="IPR020471">
    <property type="entry name" value="AKR"/>
</dbReference>
<evidence type="ECO:0000313" key="2">
    <source>
        <dbReference type="EnsemblPlants" id="HORVU.MOREX.r3.1HG0073730.1"/>
    </source>
</evidence>
<keyword evidence="3" id="KW-1185">Reference proteome</keyword>
<reference evidence="3" key="1">
    <citation type="journal article" date="2012" name="Nature">
        <title>A physical, genetic and functional sequence assembly of the barley genome.</title>
        <authorList>
            <consortium name="The International Barley Genome Sequencing Consortium"/>
            <person name="Mayer K.F."/>
            <person name="Waugh R."/>
            <person name="Brown J.W."/>
            <person name="Schulman A."/>
            <person name="Langridge P."/>
            <person name="Platzer M."/>
            <person name="Fincher G.B."/>
            <person name="Muehlbauer G.J."/>
            <person name="Sato K."/>
            <person name="Close T.J."/>
            <person name="Wise R.P."/>
            <person name="Stein N."/>
        </authorList>
    </citation>
    <scope>NUCLEOTIDE SEQUENCE [LARGE SCALE GENOMIC DNA]</scope>
    <source>
        <strain evidence="3">cv. Morex</strain>
    </source>
</reference>
<dbReference type="Gene3D" id="3.20.20.100">
    <property type="entry name" value="NADP-dependent oxidoreductase domain"/>
    <property type="match status" value="2"/>
</dbReference>
<dbReference type="InterPro" id="IPR023210">
    <property type="entry name" value="NADP_OxRdtase_dom"/>
</dbReference>
<dbReference type="PROSITE" id="PS00798">
    <property type="entry name" value="ALDOKETO_REDUCTASE_1"/>
    <property type="match status" value="1"/>
</dbReference>
<dbReference type="SMR" id="A0A8I6WVJ5"/>
<accession>A0A8I6WVJ5</accession>
<organism evidence="2 3">
    <name type="scientific">Hordeum vulgare subsp. vulgare</name>
    <name type="common">Domesticated barley</name>
    <dbReference type="NCBI Taxonomy" id="112509"/>
    <lineage>
        <taxon>Eukaryota</taxon>
        <taxon>Viridiplantae</taxon>
        <taxon>Streptophyta</taxon>
        <taxon>Embryophyta</taxon>
        <taxon>Tracheophyta</taxon>
        <taxon>Spermatophyta</taxon>
        <taxon>Magnoliopsida</taxon>
        <taxon>Liliopsida</taxon>
        <taxon>Poales</taxon>
        <taxon>Poaceae</taxon>
        <taxon>BOP clade</taxon>
        <taxon>Pooideae</taxon>
        <taxon>Triticodae</taxon>
        <taxon>Triticeae</taxon>
        <taxon>Hordeinae</taxon>
        <taxon>Hordeum</taxon>
    </lineage>
</organism>
<evidence type="ECO:0000313" key="3">
    <source>
        <dbReference type="Proteomes" id="UP000011116"/>
    </source>
</evidence>
<dbReference type="SUPFAM" id="SSF51430">
    <property type="entry name" value="NAD(P)-linked oxidoreductase"/>
    <property type="match status" value="1"/>
</dbReference>
<feature type="domain" description="NADP-dependent oxidoreductase" evidence="1">
    <location>
        <begin position="16"/>
        <end position="115"/>
    </location>
</feature>
<dbReference type="AlphaFoldDB" id="A0A8I6WVJ5"/>
<dbReference type="Gramene" id="HORVU.MOREX.r3.1HG0073730.1">
    <property type="protein sequence ID" value="HORVU.MOREX.r3.1HG0073730.1"/>
    <property type="gene ID" value="HORVU.MOREX.r3.1HG0073730"/>
</dbReference>
<dbReference type="OMA" id="GFDACYQ"/>
<dbReference type="Pfam" id="PF00248">
    <property type="entry name" value="Aldo_ket_red"/>
    <property type="match status" value="1"/>
</dbReference>
<protein>
    <recommendedName>
        <fullName evidence="1">NADP-dependent oxidoreductase domain-containing protein</fullName>
    </recommendedName>
</protein>
<dbReference type="InterPro" id="IPR036812">
    <property type="entry name" value="NAD(P)_OxRdtase_dom_sf"/>
</dbReference>
<evidence type="ECO:0000259" key="1">
    <source>
        <dbReference type="Pfam" id="PF00248"/>
    </source>
</evidence>